<organism evidence="7 8">
    <name type="scientific">Candidatus Berkelbacteria bacterium CG03_land_8_20_14_0_80_40_36</name>
    <dbReference type="NCBI Taxonomy" id="1974509"/>
    <lineage>
        <taxon>Bacteria</taxon>
        <taxon>Candidatus Berkelbacteria</taxon>
    </lineage>
</organism>
<dbReference type="SUPFAM" id="SSF54211">
    <property type="entry name" value="Ribosomal protein S5 domain 2-like"/>
    <property type="match status" value="1"/>
</dbReference>
<name>A0A2M7CII6_9BACT</name>
<dbReference type="GO" id="GO:0015935">
    <property type="term" value="C:small ribosomal subunit"/>
    <property type="evidence" value="ECO:0007669"/>
    <property type="project" value="TreeGrafter"/>
</dbReference>
<dbReference type="GO" id="GO:0003735">
    <property type="term" value="F:structural constituent of ribosome"/>
    <property type="evidence" value="ECO:0007669"/>
    <property type="project" value="InterPro"/>
</dbReference>
<dbReference type="Pfam" id="PF00380">
    <property type="entry name" value="Ribosomal_S9"/>
    <property type="match status" value="1"/>
</dbReference>
<sequence length="125" mass="14094">MIKEKYFQAIGRRKRSSALVKLSSGVGKLMINKKEIEAPDSAIILPLKLLGLEKKFDIMAQVKGGGIMSRKGAICLAIARALVKKDESNKPTLRKSGLLTRDQREKERKKPGLKRARRAPQWKKR</sequence>
<comment type="similarity">
    <text evidence="1">Belongs to the universal ribosomal protein uS9 family.</text>
</comment>
<dbReference type="GO" id="GO:0005737">
    <property type="term" value="C:cytoplasm"/>
    <property type="evidence" value="ECO:0007669"/>
    <property type="project" value="UniProtKB-ARBA"/>
</dbReference>
<evidence type="ECO:0000256" key="4">
    <source>
        <dbReference type="ARBA" id="ARBA00035259"/>
    </source>
</evidence>
<feature type="region of interest" description="Disordered" evidence="6">
    <location>
        <begin position="87"/>
        <end position="125"/>
    </location>
</feature>
<protein>
    <recommendedName>
        <fullName evidence="4">Small ribosomal subunit protein uS9</fullName>
    </recommendedName>
    <alternativeName>
        <fullName evidence="5">30S ribosomal protein S9</fullName>
    </alternativeName>
</protein>
<dbReference type="EMBL" id="PEUM01000039">
    <property type="protein sequence ID" value="PIV25457.1"/>
    <property type="molecule type" value="Genomic_DNA"/>
</dbReference>
<evidence type="ECO:0000313" key="8">
    <source>
        <dbReference type="Proteomes" id="UP000229966"/>
    </source>
</evidence>
<evidence type="ECO:0000256" key="5">
    <source>
        <dbReference type="ARBA" id="ARBA00035523"/>
    </source>
</evidence>
<keyword evidence="2 7" id="KW-0689">Ribosomal protein</keyword>
<dbReference type="InterPro" id="IPR000754">
    <property type="entry name" value="Ribosomal_uS9"/>
</dbReference>
<dbReference type="GO" id="GO:0003723">
    <property type="term" value="F:RNA binding"/>
    <property type="evidence" value="ECO:0007669"/>
    <property type="project" value="TreeGrafter"/>
</dbReference>
<accession>A0A2M7CII6</accession>
<evidence type="ECO:0000256" key="3">
    <source>
        <dbReference type="ARBA" id="ARBA00023274"/>
    </source>
</evidence>
<dbReference type="NCBIfam" id="NF001099">
    <property type="entry name" value="PRK00132.1"/>
    <property type="match status" value="1"/>
</dbReference>
<dbReference type="AlphaFoldDB" id="A0A2M7CII6"/>
<dbReference type="InterPro" id="IPR023035">
    <property type="entry name" value="Ribosomal_uS9_bac/plastid"/>
</dbReference>
<comment type="caution">
    <text evidence="7">The sequence shown here is derived from an EMBL/GenBank/DDBJ whole genome shotgun (WGS) entry which is preliminary data.</text>
</comment>
<evidence type="ECO:0000313" key="7">
    <source>
        <dbReference type="EMBL" id="PIV25457.1"/>
    </source>
</evidence>
<evidence type="ECO:0000256" key="6">
    <source>
        <dbReference type="SAM" id="MobiDB-lite"/>
    </source>
</evidence>
<dbReference type="Proteomes" id="UP000229966">
    <property type="component" value="Unassembled WGS sequence"/>
</dbReference>
<evidence type="ECO:0000256" key="1">
    <source>
        <dbReference type="ARBA" id="ARBA00005251"/>
    </source>
</evidence>
<reference evidence="8" key="1">
    <citation type="submission" date="2017-09" db="EMBL/GenBank/DDBJ databases">
        <title>Depth-based differentiation of microbial function through sediment-hosted aquifers and enrichment of novel symbionts in the deep terrestrial subsurface.</title>
        <authorList>
            <person name="Probst A.J."/>
            <person name="Ladd B."/>
            <person name="Jarett J.K."/>
            <person name="Geller-Mcgrath D.E."/>
            <person name="Sieber C.M.K."/>
            <person name="Emerson J.B."/>
            <person name="Anantharaman K."/>
            <person name="Thomas B.C."/>
            <person name="Malmstrom R."/>
            <person name="Stieglmeier M."/>
            <person name="Klingl A."/>
            <person name="Woyke T."/>
            <person name="Ryan C.M."/>
            <person name="Banfield J.F."/>
        </authorList>
    </citation>
    <scope>NUCLEOTIDE SEQUENCE [LARGE SCALE GENOMIC DNA]</scope>
</reference>
<feature type="compositionally biased region" description="Basic residues" evidence="6">
    <location>
        <begin position="111"/>
        <end position="125"/>
    </location>
</feature>
<dbReference type="Gene3D" id="3.30.230.10">
    <property type="match status" value="1"/>
</dbReference>
<dbReference type="PANTHER" id="PTHR21569">
    <property type="entry name" value="RIBOSOMAL PROTEIN S9"/>
    <property type="match status" value="1"/>
</dbReference>
<dbReference type="InterPro" id="IPR020568">
    <property type="entry name" value="Ribosomal_Su5_D2-typ_SF"/>
</dbReference>
<keyword evidence="3" id="KW-0687">Ribonucleoprotein</keyword>
<dbReference type="GO" id="GO:0006412">
    <property type="term" value="P:translation"/>
    <property type="evidence" value="ECO:0007669"/>
    <property type="project" value="InterPro"/>
</dbReference>
<dbReference type="InterPro" id="IPR014721">
    <property type="entry name" value="Ribsml_uS5_D2-typ_fold_subgr"/>
</dbReference>
<evidence type="ECO:0000256" key="2">
    <source>
        <dbReference type="ARBA" id="ARBA00022980"/>
    </source>
</evidence>
<feature type="compositionally biased region" description="Basic and acidic residues" evidence="6">
    <location>
        <begin position="101"/>
        <end position="110"/>
    </location>
</feature>
<dbReference type="PANTHER" id="PTHR21569:SF1">
    <property type="entry name" value="SMALL RIBOSOMAL SUBUNIT PROTEIN US9M"/>
    <property type="match status" value="1"/>
</dbReference>
<gene>
    <name evidence="7" type="ORF">COS38_01475</name>
</gene>
<proteinExistence type="inferred from homology"/>